<dbReference type="Gene3D" id="1.50.10.10">
    <property type="match status" value="1"/>
</dbReference>
<name>A0ABP5MKV2_9MICO</name>
<protein>
    <submittedName>
        <fullName evidence="2">Uncharacterized protein</fullName>
    </submittedName>
</protein>
<organism evidence="2 3">
    <name type="scientific">Agrococcus versicolor</name>
    <dbReference type="NCBI Taxonomy" id="501482"/>
    <lineage>
        <taxon>Bacteria</taxon>
        <taxon>Bacillati</taxon>
        <taxon>Actinomycetota</taxon>
        <taxon>Actinomycetes</taxon>
        <taxon>Micrococcales</taxon>
        <taxon>Microbacteriaceae</taxon>
        <taxon>Agrococcus</taxon>
    </lineage>
</organism>
<dbReference type="Proteomes" id="UP001501599">
    <property type="component" value="Unassembled WGS sequence"/>
</dbReference>
<feature type="region of interest" description="Disordered" evidence="1">
    <location>
        <begin position="26"/>
        <end position="54"/>
    </location>
</feature>
<dbReference type="SUPFAM" id="SSF48208">
    <property type="entry name" value="Six-hairpin glycosidases"/>
    <property type="match status" value="1"/>
</dbReference>
<keyword evidence="3" id="KW-1185">Reference proteome</keyword>
<reference evidence="3" key="1">
    <citation type="journal article" date="2019" name="Int. J. Syst. Evol. Microbiol.">
        <title>The Global Catalogue of Microorganisms (GCM) 10K type strain sequencing project: providing services to taxonomists for standard genome sequencing and annotation.</title>
        <authorList>
            <consortium name="The Broad Institute Genomics Platform"/>
            <consortium name="The Broad Institute Genome Sequencing Center for Infectious Disease"/>
            <person name="Wu L."/>
            <person name="Ma J."/>
        </authorList>
    </citation>
    <scope>NUCLEOTIDE SEQUENCE [LARGE SCALE GENOMIC DNA]</scope>
    <source>
        <strain evidence="3">JCM 16026</strain>
    </source>
</reference>
<dbReference type="InterPro" id="IPR012341">
    <property type="entry name" value="6hp_glycosidase-like_sf"/>
</dbReference>
<dbReference type="InterPro" id="IPR008928">
    <property type="entry name" value="6-hairpin_glycosidase_sf"/>
</dbReference>
<dbReference type="EMBL" id="BAAAQT010000005">
    <property type="protein sequence ID" value="GAA2173581.1"/>
    <property type="molecule type" value="Genomic_DNA"/>
</dbReference>
<gene>
    <name evidence="2" type="ORF">GCM10009846_16160</name>
</gene>
<proteinExistence type="predicted"/>
<evidence type="ECO:0000256" key="1">
    <source>
        <dbReference type="SAM" id="MobiDB-lite"/>
    </source>
</evidence>
<evidence type="ECO:0000313" key="2">
    <source>
        <dbReference type="EMBL" id="GAA2173581.1"/>
    </source>
</evidence>
<accession>A0ABP5MKV2</accession>
<evidence type="ECO:0000313" key="3">
    <source>
        <dbReference type="Proteomes" id="UP001501599"/>
    </source>
</evidence>
<sequence>MAWVEEQLQPLERPVHDDLIRLDRLQPDSDVGPVSGSFAVPPGSYATTRGTPIDIGSPGDLLPDHRGMVHGRVLYPEGVPAADCAVHAGKVTDGFSSLVSVPTDEAGYFAVDLSVVDPARPGAWAFQLRRSDGTDVGGRWPSGPVFAELVVELRSIGDDEEVVAALPAPVSGRVAFDASTPGRKRLALVDAAGTLLGATSATTGAVRSFVVDAGQPGHGTRFAEQCYAYDQAVALMAAVAVRRSALAHDLARGLVRLQTTGGEQAGAFLLSGRQGSPEHGDAIYRTGAHALATHALLAYAQAYPQRAPAVLPAARAGLAWLLARTATSGQRAGLVLGGVGSHVPDGAGGRVLRPDPLPWASTEHNVDAYFCYRLAAEVVGVEWAAHADALAAAVLERLWNPQERRLHQGLQESGPDTADPLDVHAWGALLLDDVGERDTALETMGEAQLAPFRVTRPAPNGRTVTGYGTAYASPGYPGMTPHVWWEGTFSVAYALRRLGEDARADETMALALPGQHPDGAFPYVSDADPAHDLATHRAVASTAWATLAAVGRGIFDTGGIG</sequence>
<comment type="caution">
    <text evidence="2">The sequence shown here is derived from an EMBL/GenBank/DDBJ whole genome shotgun (WGS) entry which is preliminary data.</text>
</comment>